<sequence>MHVLNLQTDKSDTMAFHDIGKAKIEKKILHKKGKLTKFEAEVLRKHPFYGVDILSGCEDYPPEAMEIVYAHHERCCGGGYPRGVERGEIGKLAKILAIADFYDCL</sequence>
<keyword evidence="3" id="KW-1185">Reference proteome</keyword>
<dbReference type="PANTHER" id="PTHR43155">
    <property type="entry name" value="CYCLIC DI-GMP PHOSPHODIESTERASE PA4108-RELATED"/>
    <property type="match status" value="1"/>
</dbReference>
<dbReference type="CDD" id="cd00077">
    <property type="entry name" value="HDc"/>
    <property type="match status" value="1"/>
</dbReference>
<dbReference type="InterPro" id="IPR003607">
    <property type="entry name" value="HD/PDEase_dom"/>
</dbReference>
<dbReference type="EMBL" id="BQXS01000994">
    <property type="protein sequence ID" value="GKT29931.1"/>
    <property type="molecule type" value="Genomic_DNA"/>
</dbReference>
<protein>
    <submittedName>
        <fullName evidence="2">DUF3391 domain-containing protein</fullName>
    </submittedName>
</protein>
<dbReference type="Proteomes" id="UP001057375">
    <property type="component" value="Unassembled WGS sequence"/>
</dbReference>
<dbReference type="SUPFAM" id="SSF109604">
    <property type="entry name" value="HD-domain/PDEase-like"/>
    <property type="match status" value="1"/>
</dbReference>
<evidence type="ECO:0000313" key="3">
    <source>
        <dbReference type="Proteomes" id="UP001057375"/>
    </source>
</evidence>
<dbReference type="Gene3D" id="1.10.3210.10">
    <property type="entry name" value="Hypothetical protein af1432"/>
    <property type="match status" value="1"/>
</dbReference>
<proteinExistence type="predicted"/>
<name>A0ABQ5KDD5_9EUKA</name>
<dbReference type="InterPro" id="IPR037522">
    <property type="entry name" value="HD_GYP_dom"/>
</dbReference>
<organism evidence="2 3">
    <name type="scientific">Aduncisulcus paluster</name>
    <dbReference type="NCBI Taxonomy" id="2918883"/>
    <lineage>
        <taxon>Eukaryota</taxon>
        <taxon>Metamonada</taxon>
        <taxon>Carpediemonas-like organisms</taxon>
        <taxon>Aduncisulcus</taxon>
    </lineage>
</organism>
<evidence type="ECO:0000259" key="1">
    <source>
        <dbReference type="PROSITE" id="PS51832"/>
    </source>
</evidence>
<gene>
    <name evidence="2" type="ORF">ADUPG1_001300</name>
</gene>
<dbReference type="PANTHER" id="PTHR43155:SF2">
    <property type="entry name" value="CYCLIC DI-GMP PHOSPHODIESTERASE PA4108"/>
    <property type="match status" value="1"/>
</dbReference>
<comment type="caution">
    <text evidence="2">The sequence shown here is derived from an EMBL/GenBank/DDBJ whole genome shotgun (WGS) entry which is preliminary data.</text>
</comment>
<feature type="non-terminal residue" evidence="2">
    <location>
        <position position="105"/>
    </location>
</feature>
<reference evidence="2" key="1">
    <citation type="submission" date="2022-03" db="EMBL/GenBank/DDBJ databases">
        <title>Draft genome sequence of Aduncisulcus paluster, a free-living microaerophilic Fornicata.</title>
        <authorList>
            <person name="Yuyama I."/>
            <person name="Kume K."/>
            <person name="Tamura T."/>
            <person name="Inagaki Y."/>
            <person name="Hashimoto T."/>
        </authorList>
    </citation>
    <scope>NUCLEOTIDE SEQUENCE</scope>
    <source>
        <strain evidence="2">NY0171</strain>
    </source>
</reference>
<accession>A0ABQ5KDD5</accession>
<feature type="domain" description="HD-GYP" evidence="1">
    <location>
        <begin position="1"/>
        <end position="105"/>
    </location>
</feature>
<dbReference type="PROSITE" id="PS51832">
    <property type="entry name" value="HD_GYP"/>
    <property type="match status" value="1"/>
</dbReference>
<evidence type="ECO:0000313" key="2">
    <source>
        <dbReference type="EMBL" id="GKT29931.1"/>
    </source>
</evidence>
<dbReference type="Pfam" id="PF13487">
    <property type="entry name" value="HD_5"/>
    <property type="match status" value="1"/>
</dbReference>